<keyword evidence="2" id="KW-1185">Reference proteome</keyword>
<comment type="caution">
    <text evidence="1">The sequence shown here is derived from an EMBL/GenBank/DDBJ whole genome shotgun (WGS) entry which is preliminary data.</text>
</comment>
<dbReference type="EMBL" id="CM055097">
    <property type="protein sequence ID" value="KAJ7551212.1"/>
    <property type="molecule type" value="Genomic_DNA"/>
</dbReference>
<accession>A0ACC2DAS8</accession>
<evidence type="ECO:0000313" key="1">
    <source>
        <dbReference type="EMBL" id="KAJ7551212.1"/>
    </source>
</evidence>
<gene>
    <name evidence="1" type="ORF">O6H91_06G004800</name>
</gene>
<protein>
    <submittedName>
        <fullName evidence="1">Uncharacterized protein</fullName>
    </submittedName>
</protein>
<proteinExistence type="predicted"/>
<name>A0ACC2DAS8_DIPCM</name>
<dbReference type="Proteomes" id="UP001162992">
    <property type="component" value="Chromosome 6"/>
</dbReference>
<evidence type="ECO:0000313" key="2">
    <source>
        <dbReference type="Proteomes" id="UP001162992"/>
    </source>
</evidence>
<reference evidence="2" key="1">
    <citation type="journal article" date="2024" name="Proc. Natl. Acad. Sci. U.S.A.">
        <title>Extraordinary preservation of gene collinearity over three hundred million years revealed in homosporous lycophytes.</title>
        <authorList>
            <person name="Li C."/>
            <person name="Wickell D."/>
            <person name="Kuo L.Y."/>
            <person name="Chen X."/>
            <person name="Nie B."/>
            <person name="Liao X."/>
            <person name="Peng D."/>
            <person name="Ji J."/>
            <person name="Jenkins J."/>
            <person name="Williams M."/>
            <person name="Shu S."/>
            <person name="Plott C."/>
            <person name="Barry K."/>
            <person name="Rajasekar S."/>
            <person name="Grimwood J."/>
            <person name="Han X."/>
            <person name="Sun S."/>
            <person name="Hou Z."/>
            <person name="He W."/>
            <person name="Dai G."/>
            <person name="Sun C."/>
            <person name="Schmutz J."/>
            <person name="Leebens-Mack J.H."/>
            <person name="Li F.W."/>
            <person name="Wang L."/>
        </authorList>
    </citation>
    <scope>NUCLEOTIDE SEQUENCE [LARGE SCALE GENOMIC DNA]</scope>
    <source>
        <strain evidence="2">cv. PW_Plant_1</strain>
    </source>
</reference>
<sequence>MDASQRASHDLSEAFSDVDCTLSLGTPATRSTQISSSSTQLSRLVSPVHDRDGVSSGVMPLWPYTNSGTKVNNQSNFATMEDLKRITSCKQQEQTVPAPNSAFCALAVPLETRSSNFVAVSGGAKSNTNISLCYHDKLKQANCHDHSARISSSFTSSLTEMIDISSYQESGDRISTYKPRIPVADSCQRFYSSLDLSCMSLSSCQQTFMKMNTNPGFAGPTRDFTDHCSALRTCAHCGTTKTPLWRNGPLGPKSLCNACGIRLKKVGRRVSSSTRGMQSWNMHTSASYSPIGSTLPPFNDQDYDRDIKSFGCTDSSAQDVLYSREAPSKMECDQILHAEKRRKVFQTMYSSGYTLIEVPATSRVNLESYDFPSILKSRINNPSKVTCVSDESSFHSENTNPVHYENNNHLVENSESDVAKAESTSTQAIPKEDEQEGAFLLMTLSSGVVKA</sequence>
<organism evidence="1 2">
    <name type="scientific">Diphasiastrum complanatum</name>
    <name type="common">Issler's clubmoss</name>
    <name type="synonym">Lycopodium complanatum</name>
    <dbReference type="NCBI Taxonomy" id="34168"/>
    <lineage>
        <taxon>Eukaryota</taxon>
        <taxon>Viridiplantae</taxon>
        <taxon>Streptophyta</taxon>
        <taxon>Embryophyta</taxon>
        <taxon>Tracheophyta</taxon>
        <taxon>Lycopodiopsida</taxon>
        <taxon>Lycopodiales</taxon>
        <taxon>Lycopodiaceae</taxon>
        <taxon>Lycopodioideae</taxon>
        <taxon>Diphasiastrum</taxon>
    </lineage>
</organism>